<sequence length="128" mass="14308">MPDVEIPAATFSLATAFYEDETSRAIAAAEAKVKSLSIYPTYLLGKPNAVLSRDIEEIGADNPEMIAHWTEHTDEQKRRTCGVAVNIYNPNKFAPQGEDQNDFRQQQKKAKECYCKDIMIAGPTSRIL</sequence>
<dbReference type="GO" id="GO:0005856">
    <property type="term" value="C:cytoskeleton"/>
    <property type="evidence" value="ECO:0007669"/>
    <property type="project" value="TreeGrafter"/>
</dbReference>
<gene>
    <name evidence="1" type="ORF">FBUS_09607</name>
</gene>
<protein>
    <submittedName>
        <fullName evidence="1">Adducin protein</fullName>
    </submittedName>
</protein>
<evidence type="ECO:0000313" key="1">
    <source>
        <dbReference type="EMBL" id="KAA0187638.1"/>
    </source>
</evidence>
<reference evidence="1" key="1">
    <citation type="submission" date="2019-05" db="EMBL/GenBank/DDBJ databases">
        <title>Annotation for the trematode Fasciolopsis buski.</title>
        <authorList>
            <person name="Choi Y.-J."/>
        </authorList>
    </citation>
    <scope>NUCLEOTIDE SEQUENCE</scope>
    <source>
        <strain evidence="1">HT</strain>
        <tissue evidence="1">Whole worm</tissue>
    </source>
</reference>
<organism evidence="1 2">
    <name type="scientific">Fasciolopsis buskii</name>
    <dbReference type="NCBI Taxonomy" id="27845"/>
    <lineage>
        <taxon>Eukaryota</taxon>
        <taxon>Metazoa</taxon>
        <taxon>Spiralia</taxon>
        <taxon>Lophotrochozoa</taxon>
        <taxon>Platyhelminthes</taxon>
        <taxon>Trematoda</taxon>
        <taxon>Digenea</taxon>
        <taxon>Plagiorchiida</taxon>
        <taxon>Echinostomata</taxon>
        <taxon>Echinostomatoidea</taxon>
        <taxon>Fasciolidae</taxon>
        <taxon>Fasciolopsis</taxon>
    </lineage>
</organism>
<dbReference type="PANTHER" id="PTHR10672">
    <property type="entry name" value="ADDUCIN"/>
    <property type="match status" value="1"/>
</dbReference>
<keyword evidence="2" id="KW-1185">Reference proteome</keyword>
<accession>A0A8E0RTG8</accession>
<dbReference type="OrthoDB" id="3238794at2759"/>
<dbReference type="Proteomes" id="UP000728185">
    <property type="component" value="Unassembled WGS sequence"/>
</dbReference>
<dbReference type="PANTHER" id="PTHR10672:SF3">
    <property type="entry name" value="PROTEIN HU-LI TAI SHAO"/>
    <property type="match status" value="1"/>
</dbReference>
<evidence type="ECO:0000313" key="2">
    <source>
        <dbReference type="Proteomes" id="UP000728185"/>
    </source>
</evidence>
<name>A0A8E0RTG8_9TREM</name>
<dbReference type="GO" id="GO:0051015">
    <property type="term" value="F:actin filament binding"/>
    <property type="evidence" value="ECO:0007669"/>
    <property type="project" value="TreeGrafter"/>
</dbReference>
<dbReference type="EMBL" id="LUCM01008988">
    <property type="protein sequence ID" value="KAA0187638.1"/>
    <property type="molecule type" value="Genomic_DNA"/>
</dbReference>
<proteinExistence type="predicted"/>
<dbReference type="InterPro" id="IPR051017">
    <property type="entry name" value="Aldolase-II_Adducin_sf"/>
</dbReference>
<comment type="caution">
    <text evidence="1">The sequence shown here is derived from an EMBL/GenBank/DDBJ whole genome shotgun (WGS) entry which is preliminary data.</text>
</comment>
<dbReference type="AlphaFoldDB" id="A0A8E0RTG8"/>